<feature type="region of interest" description="Disordered" evidence="3">
    <location>
        <begin position="525"/>
        <end position="676"/>
    </location>
</feature>
<dbReference type="InterPro" id="IPR000618">
    <property type="entry name" value="Insect_cuticle"/>
</dbReference>
<dbReference type="AlphaFoldDB" id="A0AAE1PMS7"/>
<evidence type="ECO:0000313" key="5">
    <source>
        <dbReference type="Proteomes" id="UP001292094"/>
    </source>
</evidence>
<name>A0AAE1PMS7_9EUCA</name>
<dbReference type="Proteomes" id="UP001292094">
    <property type="component" value="Unassembled WGS sequence"/>
</dbReference>
<dbReference type="PANTHER" id="PTHR12236">
    <property type="entry name" value="STRUCTURAL CONTITUENT OF CUTICLE"/>
    <property type="match status" value="1"/>
</dbReference>
<evidence type="ECO:0000256" key="2">
    <source>
        <dbReference type="PROSITE-ProRule" id="PRU00497"/>
    </source>
</evidence>
<protein>
    <submittedName>
        <fullName evidence="4">Uncharacterized protein</fullName>
    </submittedName>
</protein>
<proteinExistence type="predicted"/>
<dbReference type="GO" id="GO:0005615">
    <property type="term" value="C:extracellular space"/>
    <property type="evidence" value="ECO:0007669"/>
    <property type="project" value="TreeGrafter"/>
</dbReference>
<reference evidence="4" key="1">
    <citation type="submission" date="2023-11" db="EMBL/GenBank/DDBJ databases">
        <title>Genome assemblies of two species of porcelain crab, Petrolisthes cinctipes and Petrolisthes manimaculis (Anomura: Porcellanidae).</title>
        <authorList>
            <person name="Angst P."/>
        </authorList>
    </citation>
    <scope>NUCLEOTIDE SEQUENCE</scope>
    <source>
        <strain evidence="4">PB745_02</strain>
        <tissue evidence="4">Gill</tissue>
    </source>
</reference>
<dbReference type="EMBL" id="JAWZYT010001603">
    <property type="protein sequence ID" value="KAK4310721.1"/>
    <property type="molecule type" value="Genomic_DNA"/>
</dbReference>
<feature type="compositionally biased region" description="Low complexity" evidence="3">
    <location>
        <begin position="634"/>
        <end position="655"/>
    </location>
</feature>
<feature type="compositionally biased region" description="Acidic residues" evidence="3">
    <location>
        <begin position="545"/>
        <end position="566"/>
    </location>
</feature>
<dbReference type="GO" id="GO:0031012">
    <property type="term" value="C:extracellular matrix"/>
    <property type="evidence" value="ECO:0007669"/>
    <property type="project" value="TreeGrafter"/>
</dbReference>
<feature type="region of interest" description="Disordered" evidence="3">
    <location>
        <begin position="172"/>
        <end position="201"/>
    </location>
</feature>
<feature type="compositionally biased region" description="Acidic residues" evidence="3">
    <location>
        <begin position="472"/>
        <end position="483"/>
    </location>
</feature>
<evidence type="ECO:0000313" key="4">
    <source>
        <dbReference type="EMBL" id="KAK4310721.1"/>
    </source>
</evidence>
<dbReference type="InterPro" id="IPR051217">
    <property type="entry name" value="Insect_Cuticle_Struc_Prot"/>
</dbReference>
<dbReference type="PANTHER" id="PTHR12236:SF79">
    <property type="entry name" value="CUTICULAR PROTEIN 50CB-RELATED"/>
    <property type="match status" value="1"/>
</dbReference>
<dbReference type="PROSITE" id="PS00233">
    <property type="entry name" value="CHIT_BIND_RR_1"/>
    <property type="match status" value="1"/>
</dbReference>
<keyword evidence="1 2" id="KW-0193">Cuticle</keyword>
<sequence>MLPSTECSAKVVEVGQWGRCGVNVHQVYSVGVVAVKVWWSRVLCLVLLPCLLIENSRGHQHEQQKDPSILYRPASSQGYEFEYQVVDSGSEWMQSRGEWSDGVSTKGSYTVLLPDGRLQRVTYTADEHGFRPVITYHPTSYTDGNRWGEMGKPTSTWEMDFKWEDREEMEKYERESSMDKSYHSQDDEHNKIRKHQEDRFGHRMMTHTEDMDENTRVLPPQQHPHHHHHHKATTDYHHHQPPPPPPPPENYHLKPHHAFSPPSIYREIMDNRHPNPVKGKPSTSTIPQQHQLQHKPEYHPPLPPPPPRPRLPPAITALPVDYPGEMTTGYPKVGIGHSMGRARTYRINTQQTKESDEETVSFPGSKGHNNDHGVNIPAPPSSSYMMDTPDDRDNNNNNNMMKRKKMEVQRNMKVEMGHMYEGKDTMMGSREEQEEDKRMSTTIFTSKKPSRTYMPPYEEEEKEHEYEKGKEDEETEDDDDDEEGHMMSEQDKMMKLYLEKIRALIKGDDPFLKMSEHTYQPLYRQDTTRMMKNDPPSSYFFHSSEEEDGGDEEWEEDVKGEEDEEDLYRYRVVVTTLMDPLPKKPSGPTYFSPTLPPPPSYSPPPRTPLPILPTPSSTPLPPPSPPPPPPQQHPPSSSTPPTFSSSSSPSSPSSSVVVFPRAWQKEDGEVSVNQHL</sequence>
<dbReference type="Pfam" id="PF00379">
    <property type="entry name" value="Chitin_bind_4"/>
    <property type="match status" value="1"/>
</dbReference>
<feature type="region of interest" description="Disordered" evidence="3">
    <location>
        <begin position="215"/>
        <end position="314"/>
    </location>
</feature>
<feature type="region of interest" description="Disordered" evidence="3">
    <location>
        <begin position="426"/>
        <end position="489"/>
    </location>
</feature>
<dbReference type="GO" id="GO:0042302">
    <property type="term" value="F:structural constituent of cuticle"/>
    <property type="evidence" value="ECO:0007669"/>
    <property type="project" value="UniProtKB-UniRule"/>
</dbReference>
<organism evidence="4 5">
    <name type="scientific">Petrolisthes manimaculis</name>
    <dbReference type="NCBI Taxonomy" id="1843537"/>
    <lineage>
        <taxon>Eukaryota</taxon>
        <taxon>Metazoa</taxon>
        <taxon>Ecdysozoa</taxon>
        <taxon>Arthropoda</taxon>
        <taxon>Crustacea</taxon>
        <taxon>Multicrustacea</taxon>
        <taxon>Malacostraca</taxon>
        <taxon>Eumalacostraca</taxon>
        <taxon>Eucarida</taxon>
        <taxon>Decapoda</taxon>
        <taxon>Pleocyemata</taxon>
        <taxon>Anomura</taxon>
        <taxon>Galatheoidea</taxon>
        <taxon>Porcellanidae</taxon>
        <taxon>Petrolisthes</taxon>
    </lineage>
</organism>
<feature type="region of interest" description="Disordered" evidence="3">
    <location>
        <begin position="350"/>
        <end position="405"/>
    </location>
</feature>
<feature type="compositionally biased region" description="Basic and acidic residues" evidence="3">
    <location>
        <begin position="426"/>
        <end position="439"/>
    </location>
</feature>
<dbReference type="InterPro" id="IPR031311">
    <property type="entry name" value="CHIT_BIND_RR_consensus"/>
</dbReference>
<gene>
    <name evidence="4" type="ORF">Pmani_017750</name>
</gene>
<comment type="caution">
    <text evidence="4">The sequence shown here is derived from an EMBL/GenBank/DDBJ whole genome shotgun (WGS) entry which is preliminary data.</text>
</comment>
<keyword evidence="5" id="KW-1185">Reference proteome</keyword>
<accession>A0AAE1PMS7</accession>
<feature type="compositionally biased region" description="Pro residues" evidence="3">
    <location>
        <begin position="299"/>
        <end position="312"/>
    </location>
</feature>
<evidence type="ECO:0000256" key="3">
    <source>
        <dbReference type="SAM" id="MobiDB-lite"/>
    </source>
</evidence>
<evidence type="ECO:0000256" key="1">
    <source>
        <dbReference type="ARBA" id="ARBA00022460"/>
    </source>
</evidence>
<dbReference type="PROSITE" id="PS51155">
    <property type="entry name" value="CHIT_BIND_RR_2"/>
    <property type="match status" value="1"/>
</dbReference>
<feature type="compositionally biased region" description="Polar residues" evidence="3">
    <location>
        <begin position="281"/>
        <end position="291"/>
    </location>
</feature>
<feature type="compositionally biased region" description="Pro residues" evidence="3">
    <location>
        <begin position="594"/>
        <end position="633"/>
    </location>
</feature>